<accession>A0A8A4TTU4</accession>
<dbReference type="Gene3D" id="3.40.50.1820">
    <property type="entry name" value="alpha/beta hydrolase"/>
    <property type="match status" value="1"/>
</dbReference>
<feature type="domain" description="AB hydrolase-1" evidence="1">
    <location>
        <begin position="45"/>
        <end position="279"/>
    </location>
</feature>
<dbReference type="AlphaFoldDB" id="A0A8A4TTU4"/>
<evidence type="ECO:0000313" key="2">
    <source>
        <dbReference type="EMBL" id="QTD52511.1"/>
    </source>
</evidence>
<dbReference type="RefSeq" id="WP_237382619.1">
    <property type="nucleotide sequence ID" value="NZ_CP071793.1"/>
</dbReference>
<keyword evidence="3" id="KW-1185">Reference proteome</keyword>
<keyword evidence="2" id="KW-0378">Hydrolase</keyword>
<dbReference type="Proteomes" id="UP000663929">
    <property type="component" value="Chromosome"/>
</dbReference>
<dbReference type="InterPro" id="IPR029058">
    <property type="entry name" value="AB_hydrolase_fold"/>
</dbReference>
<dbReference type="InterPro" id="IPR050228">
    <property type="entry name" value="Carboxylesterase_BioH"/>
</dbReference>
<dbReference type="SUPFAM" id="SSF53474">
    <property type="entry name" value="alpha/beta-Hydrolases"/>
    <property type="match status" value="1"/>
</dbReference>
<dbReference type="PANTHER" id="PTHR43194">
    <property type="entry name" value="HYDROLASE ALPHA/BETA FOLD FAMILY"/>
    <property type="match status" value="1"/>
</dbReference>
<dbReference type="InterPro" id="IPR000073">
    <property type="entry name" value="AB_hydrolase_1"/>
</dbReference>
<reference evidence="2" key="1">
    <citation type="submission" date="2021-03" db="EMBL/GenBank/DDBJ databases">
        <title>Acanthopleuribacteraceae sp. M133.</title>
        <authorList>
            <person name="Wang G."/>
        </authorList>
    </citation>
    <scope>NUCLEOTIDE SEQUENCE</scope>
    <source>
        <strain evidence="2">M133</strain>
    </source>
</reference>
<dbReference type="EMBL" id="CP071793">
    <property type="protein sequence ID" value="QTD52511.1"/>
    <property type="molecule type" value="Genomic_DNA"/>
</dbReference>
<sequence>MSNATSPTPEWFDRAWNHPFETHTIPVEGADIRVLTWGDRGKPGLLMVHGGLAHAEWWRFLAPLFADDYFIAALDLSGHGDSGHRDNYGGFWPKEVMAVHRDIGFADRPVLVGHSMGGLMTAYCAATFPEAWSGALICDSPITRFPEGTPDPDSPSAGPRIRHYPDLETAVERFRLLPAQPCANDFIVDAIARASLKRSEGGWTWKFDPHVFETSDRRSVKPFLSQIACPWWLLRGSDSTLVGNEVRVDLNELGLNFVPLVAIPEAHHHVVLDQPLAFTAVLRAFLASIGHV</sequence>
<dbReference type="Pfam" id="PF12697">
    <property type="entry name" value="Abhydrolase_6"/>
    <property type="match status" value="1"/>
</dbReference>
<evidence type="ECO:0000259" key="1">
    <source>
        <dbReference type="Pfam" id="PF12697"/>
    </source>
</evidence>
<name>A0A8A4TTU4_SULCO</name>
<proteinExistence type="predicted"/>
<dbReference type="GO" id="GO:0016787">
    <property type="term" value="F:hydrolase activity"/>
    <property type="evidence" value="ECO:0007669"/>
    <property type="project" value="UniProtKB-KW"/>
</dbReference>
<dbReference type="PANTHER" id="PTHR43194:SF2">
    <property type="entry name" value="PEROXISOMAL MEMBRANE PROTEIN LPX1"/>
    <property type="match status" value="1"/>
</dbReference>
<protein>
    <submittedName>
        <fullName evidence="2">Alpha/beta hydrolase</fullName>
    </submittedName>
</protein>
<dbReference type="KEGG" id="scor:J3U87_08565"/>
<organism evidence="2 3">
    <name type="scientific">Sulfidibacter corallicola</name>
    <dbReference type="NCBI Taxonomy" id="2818388"/>
    <lineage>
        <taxon>Bacteria</taxon>
        <taxon>Pseudomonadati</taxon>
        <taxon>Acidobacteriota</taxon>
        <taxon>Holophagae</taxon>
        <taxon>Acanthopleuribacterales</taxon>
        <taxon>Acanthopleuribacteraceae</taxon>
        <taxon>Sulfidibacter</taxon>
    </lineage>
</organism>
<gene>
    <name evidence="2" type="ORF">J3U87_08565</name>
</gene>
<evidence type="ECO:0000313" key="3">
    <source>
        <dbReference type="Proteomes" id="UP000663929"/>
    </source>
</evidence>